<evidence type="ECO:0000256" key="5">
    <source>
        <dbReference type="ARBA" id="ARBA00022741"/>
    </source>
</evidence>
<dbReference type="CDD" id="cd01876">
    <property type="entry name" value="YihA_EngB"/>
    <property type="match status" value="1"/>
</dbReference>
<dbReference type="InterPro" id="IPR019987">
    <property type="entry name" value="GTP-bd_ribosome_bio_YsxC"/>
</dbReference>
<keyword evidence="9 10" id="KW-0131">Cell cycle</keyword>
<dbReference type="GO" id="GO:0000917">
    <property type="term" value="P:division septum assembly"/>
    <property type="evidence" value="ECO:0007669"/>
    <property type="project" value="UniProtKB-KW"/>
</dbReference>
<dbReference type="AlphaFoldDB" id="A0A3S3QKN2"/>
<feature type="domain" description="EngB-type G" evidence="11">
    <location>
        <begin position="23"/>
        <end position="195"/>
    </location>
</feature>
<dbReference type="GO" id="GO:0046872">
    <property type="term" value="F:metal ion binding"/>
    <property type="evidence" value="ECO:0007669"/>
    <property type="project" value="UniProtKB-KW"/>
</dbReference>
<proteinExistence type="inferred from homology"/>
<keyword evidence="3 10" id="KW-0132">Cell division</keyword>
<dbReference type="EMBL" id="MTKO01000041">
    <property type="protein sequence ID" value="RWX47129.1"/>
    <property type="molecule type" value="Genomic_DNA"/>
</dbReference>
<evidence type="ECO:0000256" key="2">
    <source>
        <dbReference type="ARBA" id="ARBA00009638"/>
    </source>
</evidence>
<protein>
    <recommendedName>
        <fullName evidence="10">Probable GTP-binding protein EngB</fullName>
    </recommendedName>
</protein>
<evidence type="ECO:0000313" key="13">
    <source>
        <dbReference type="Proteomes" id="UP000287853"/>
    </source>
</evidence>
<evidence type="ECO:0000256" key="10">
    <source>
        <dbReference type="HAMAP-Rule" id="MF_00321"/>
    </source>
</evidence>
<organism evidence="12 13">
    <name type="scientific">Candidatus Electrothrix aarhusensis</name>
    <dbReference type="NCBI Taxonomy" id="1859131"/>
    <lineage>
        <taxon>Bacteria</taxon>
        <taxon>Pseudomonadati</taxon>
        <taxon>Thermodesulfobacteriota</taxon>
        <taxon>Desulfobulbia</taxon>
        <taxon>Desulfobulbales</taxon>
        <taxon>Desulfobulbaceae</taxon>
        <taxon>Candidatus Electrothrix</taxon>
    </lineage>
</organism>
<dbReference type="NCBIfam" id="TIGR03598">
    <property type="entry name" value="GTPase_YsxC"/>
    <property type="match status" value="1"/>
</dbReference>
<evidence type="ECO:0000256" key="9">
    <source>
        <dbReference type="ARBA" id="ARBA00023306"/>
    </source>
</evidence>
<dbReference type="InterPro" id="IPR030393">
    <property type="entry name" value="G_ENGB_dom"/>
</dbReference>
<dbReference type="InterPro" id="IPR027417">
    <property type="entry name" value="P-loop_NTPase"/>
</dbReference>
<dbReference type="FunFam" id="3.40.50.300:FF:000098">
    <property type="entry name" value="Probable GTP-binding protein EngB"/>
    <property type="match status" value="1"/>
</dbReference>
<reference evidence="12 13" key="1">
    <citation type="submission" date="2017-01" db="EMBL/GenBank/DDBJ databases">
        <title>The cable genome- insights into the physiology and evolution of filamentous bacteria capable of sulfide oxidation via long distance electron transfer.</title>
        <authorList>
            <person name="Schreiber L."/>
            <person name="Bjerg J.T."/>
            <person name="Boggild A."/>
            <person name="Van De Vossenberg J."/>
            <person name="Meysman F."/>
            <person name="Nielsen L.P."/>
            <person name="Schramm A."/>
            <person name="Kjeldsen K.U."/>
        </authorList>
    </citation>
    <scope>NUCLEOTIDE SEQUENCE [LARGE SCALE GENOMIC DNA]</scope>
    <source>
        <strain evidence="12">MCF</strain>
    </source>
</reference>
<keyword evidence="5 10" id="KW-0547">Nucleotide-binding</keyword>
<keyword evidence="6" id="KW-0460">Magnesium</keyword>
<dbReference type="GO" id="GO:0005829">
    <property type="term" value="C:cytosol"/>
    <property type="evidence" value="ECO:0007669"/>
    <property type="project" value="TreeGrafter"/>
</dbReference>
<evidence type="ECO:0000259" key="11">
    <source>
        <dbReference type="PROSITE" id="PS51706"/>
    </source>
</evidence>
<comment type="cofactor">
    <cofactor evidence="1">
        <name>Mg(2+)</name>
        <dbReference type="ChEBI" id="CHEBI:18420"/>
    </cofactor>
</comment>
<dbReference type="GO" id="GO:0005525">
    <property type="term" value="F:GTP binding"/>
    <property type="evidence" value="ECO:0007669"/>
    <property type="project" value="UniProtKB-UniRule"/>
</dbReference>
<accession>A0A3S3QKN2</accession>
<name>A0A3S3QKN2_9BACT</name>
<evidence type="ECO:0000256" key="4">
    <source>
        <dbReference type="ARBA" id="ARBA00022723"/>
    </source>
</evidence>
<sequence>MMNFNEVSFVDSVFSLKRLPDPLYPEIAFAGRSNVGKSSLINKLINRKSLVKTSSKPGKTQSLNFFEVKERMFLVDLPGYGFARVGRKVHAGWEELISGYLLERETLACVVVIIDLRHELKATDREMLDWLQYNNIPALPVYTKADKLSKNQQSKQAAALDAALNFAPADRLLFSAKTNLGCEELRNRLAAYGEYNEYGETNETDEEE</sequence>
<keyword evidence="4" id="KW-0479">Metal-binding</keyword>
<comment type="function">
    <text evidence="10">Necessary for normal cell division and for the maintenance of normal septation.</text>
</comment>
<dbReference type="InterPro" id="IPR006073">
    <property type="entry name" value="GTP-bd"/>
</dbReference>
<keyword evidence="13" id="KW-1185">Reference proteome</keyword>
<dbReference type="Proteomes" id="UP000287853">
    <property type="component" value="Unassembled WGS sequence"/>
</dbReference>
<comment type="caution">
    <text evidence="12">The sequence shown here is derived from an EMBL/GenBank/DDBJ whole genome shotgun (WGS) entry which is preliminary data.</text>
</comment>
<dbReference type="PANTHER" id="PTHR11649">
    <property type="entry name" value="MSS1/TRME-RELATED GTP-BINDING PROTEIN"/>
    <property type="match status" value="1"/>
</dbReference>
<evidence type="ECO:0000256" key="6">
    <source>
        <dbReference type="ARBA" id="ARBA00022842"/>
    </source>
</evidence>
<dbReference type="Gene3D" id="3.40.50.300">
    <property type="entry name" value="P-loop containing nucleotide triphosphate hydrolases"/>
    <property type="match status" value="1"/>
</dbReference>
<keyword evidence="7 10" id="KW-0342">GTP-binding</keyword>
<evidence type="ECO:0000256" key="1">
    <source>
        <dbReference type="ARBA" id="ARBA00001946"/>
    </source>
</evidence>
<gene>
    <name evidence="10" type="primary">engB</name>
    <name evidence="12" type="ORF">H206_00171</name>
</gene>
<evidence type="ECO:0000256" key="7">
    <source>
        <dbReference type="ARBA" id="ARBA00023134"/>
    </source>
</evidence>
<comment type="similarity">
    <text evidence="2 10">Belongs to the TRAFAC class TrmE-Era-EngA-EngB-Septin-like GTPase superfamily. EngB GTPase family.</text>
</comment>
<dbReference type="PANTHER" id="PTHR11649:SF13">
    <property type="entry name" value="ENGB-TYPE G DOMAIN-CONTAINING PROTEIN"/>
    <property type="match status" value="1"/>
</dbReference>
<dbReference type="Pfam" id="PF01926">
    <property type="entry name" value="MMR_HSR1"/>
    <property type="match status" value="1"/>
</dbReference>
<evidence type="ECO:0000256" key="3">
    <source>
        <dbReference type="ARBA" id="ARBA00022618"/>
    </source>
</evidence>
<keyword evidence="8 10" id="KW-0717">Septation</keyword>
<evidence type="ECO:0000256" key="8">
    <source>
        <dbReference type="ARBA" id="ARBA00023210"/>
    </source>
</evidence>
<evidence type="ECO:0000313" key="12">
    <source>
        <dbReference type="EMBL" id="RWX47129.1"/>
    </source>
</evidence>
<dbReference type="SUPFAM" id="SSF52540">
    <property type="entry name" value="P-loop containing nucleoside triphosphate hydrolases"/>
    <property type="match status" value="1"/>
</dbReference>
<dbReference type="HAMAP" id="MF_00321">
    <property type="entry name" value="GTPase_EngB"/>
    <property type="match status" value="1"/>
</dbReference>
<dbReference type="PROSITE" id="PS51706">
    <property type="entry name" value="G_ENGB"/>
    <property type="match status" value="1"/>
</dbReference>